<dbReference type="Gene3D" id="1.10.8.60">
    <property type="match status" value="1"/>
</dbReference>
<organism evidence="6 7">
    <name type="scientific">Stakelama saccharophila</name>
    <dbReference type="NCBI Taxonomy" id="3075605"/>
    <lineage>
        <taxon>Bacteria</taxon>
        <taxon>Pseudomonadati</taxon>
        <taxon>Pseudomonadota</taxon>
        <taxon>Alphaproteobacteria</taxon>
        <taxon>Sphingomonadales</taxon>
        <taxon>Sphingomonadaceae</taxon>
        <taxon>Stakelama</taxon>
    </lineage>
</organism>
<evidence type="ECO:0000256" key="2">
    <source>
        <dbReference type="ARBA" id="ARBA00022840"/>
    </source>
</evidence>
<dbReference type="InterPro" id="IPR001789">
    <property type="entry name" value="Sig_transdc_resp-reg_receiver"/>
</dbReference>
<proteinExistence type="predicted"/>
<dbReference type="RefSeq" id="WP_313915280.1">
    <property type="nucleotide sequence ID" value="NZ_CP135076.1"/>
</dbReference>
<feature type="domain" description="Sigma-54 factor interaction" evidence="4">
    <location>
        <begin position="149"/>
        <end position="378"/>
    </location>
</feature>
<sequence>MSADRVACRRVAFVDDDADLRRANVQSIELAGYEPVACASAAEALAQVDADFAGVVVSDLRMPGMDGLQLFAELRERDVELPVLLITGHGDVPTAVKAIQDGAYDFLTKPYSAETLLRSVERALEQRSLALDNRRLRREAEGATAGSALIGSSPQTERLRRTIDQVGPVDIDILIEGETGTGKSLVAALLHRASARGGRPMVTLDAGALPEAMAEGELFGHVAGAFPGAHHSRTGRIMSAEQGTLFLDNIDALPPAIQPKLVQALEERVVVPLGTNEAHPVDVRIIAASSADLGERVREGRFIDALFYRLNAITLQLPPLRERREDIALLFEHFLAEAARRHRRAKPAIGASDWARFHDHSWPGNARELSNWAERSVLGIGRAEASEAQRLPLPERVAHFEAAQLREALIRAEGNAAAAIAALQLPRKTFYDKLKRYGISTREWRKAGSQ</sequence>
<dbReference type="Pfam" id="PF00158">
    <property type="entry name" value="Sigma54_activat"/>
    <property type="match status" value="1"/>
</dbReference>
<dbReference type="SMART" id="SM00382">
    <property type="entry name" value="AAA"/>
    <property type="match status" value="1"/>
</dbReference>
<dbReference type="InterPro" id="IPR058031">
    <property type="entry name" value="AAA_lid_NorR"/>
</dbReference>
<dbReference type="InterPro" id="IPR002078">
    <property type="entry name" value="Sigma_54_int"/>
</dbReference>
<gene>
    <name evidence="6" type="ORF">RPR59_14560</name>
</gene>
<dbReference type="Gene3D" id="1.10.10.60">
    <property type="entry name" value="Homeodomain-like"/>
    <property type="match status" value="1"/>
</dbReference>
<dbReference type="SUPFAM" id="SSF52540">
    <property type="entry name" value="P-loop containing nucleoside triphosphate hydrolases"/>
    <property type="match status" value="1"/>
</dbReference>
<dbReference type="InterPro" id="IPR025662">
    <property type="entry name" value="Sigma_54_int_dom_ATP-bd_1"/>
</dbReference>
<evidence type="ECO:0000256" key="1">
    <source>
        <dbReference type="ARBA" id="ARBA00022741"/>
    </source>
</evidence>
<dbReference type="InterPro" id="IPR011006">
    <property type="entry name" value="CheY-like_superfamily"/>
</dbReference>
<dbReference type="CDD" id="cd00009">
    <property type="entry name" value="AAA"/>
    <property type="match status" value="1"/>
</dbReference>
<dbReference type="Gene3D" id="3.40.50.2300">
    <property type="match status" value="1"/>
</dbReference>
<dbReference type="SUPFAM" id="SSF52172">
    <property type="entry name" value="CheY-like"/>
    <property type="match status" value="1"/>
</dbReference>
<dbReference type="InterPro" id="IPR003593">
    <property type="entry name" value="AAA+_ATPase"/>
</dbReference>
<dbReference type="Pfam" id="PF25601">
    <property type="entry name" value="AAA_lid_14"/>
    <property type="match status" value="1"/>
</dbReference>
<keyword evidence="2" id="KW-0067">ATP-binding</keyword>
<reference evidence="6 7" key="1">
    <citation type="submission" date="2023-09" db="EMBL/GenBank/DDBJ databases">
        <authorList>
            <person name="Rey-Velasco X."/>
        </authorList>
    </citation>
    <scope>NUCLEOTIDE SEQUENCE [LARGE SCALE GENOMIC DNA]</scope>
    <source>
        <strain evidence="6 7">W311</strain>
    </source>
</reference>
<dbReference type="Gene3D" id="3.40.50.300">
    <property type="entry name" value="P-loop containing nucleotide triphosphate hydrolases"/>
    <property type="match status" value="1"/>
</dbReference>
<keyword evidence="3" id="KW-0597">Phosphoprotein</keyword>
<feature type="modified residue" description="4-aspartylphosphate" evidence="3">
    <location>
        <position position="59"/>
    </location>
</feature>
<dbReference type="SUPFAM" id="SSF46689">
    <property type="entry name" value="Homeodomain-like"/>
    <property type="match status" value="1"/>
</dbReference>
<dbReference type="SMART" id="SM00448">
    <property type="entry name" value="REC"/>
    <property type="match status" value="1"/>
</dbReference>
<dbReference type="PROSITE" id="PS00675">
    <property type="entry name" value="SIGMA54_INTERACT_1"/>
    <property type="match status" value="1"/>
</dbReference>
<evidence type="ECO:0000259" key="4">
    <source>
        <dbReference type="PROSITE" id="PS50045"/>
    </source>
</evidence>
<dbReference type="EMBL" id="CP135076">
    <property type="protein sequence ID" value="WNO53637.1"/>
    <property type="molecule type" value="Genomic_DNA"/>
</dbReference>
<dbReference type="Pfam" id="PF00072">
    <property type="entry name" value="Response_reg"/>
    <property type="match status" value="1"/>
</dbReference>
<evidence type="ECO:0000313" key="6">
    <source>
        <dbReference type="EMBL" id="WNO53637.1"/>
    </source>
</evidence>
<accession>A0ABZ0B8P8</accession>
<dbReference type="Proteomes" id="UP001302249">
    <property type="component" value="Chromosome"/>
</dbReference>
<dbReference type="PANTHER" id="PTHR32071">
    <property type="entry name" value="TRANSCRIPTIONAL REGULATORY PROTEIN"/>
    <property type="match status" value="1"/>
</dbReference>
<keyword evidence="1" id="KW-0547">Nucleotide-binding</keyword>
<dbReference type="InterPro" id="IPR009057">
    <property type="entry name" value="Homeodomain-like_sf"/>
</dbReference>
<dbReference type="PANTHER" id="PTHR32071:SF57">
    <property type="entry name" value="C4-DICARBOXYLATE TRANSPORT TRANSCRIPTIONAL REGULATORY PROTEIN DCTD"/>
    <property type="match status" value="1"/>
</dbReference>
<protein>
    <submittedName>
        <fullName evidence="6">Sigma-54 dependent transcriptional regulator</fullName>
    </submittedName>
</protein>
<name>A0ABZ0B8P8_9SPHN</name>
<dbReference type="PROSITE" id="PS50110">
    <property type="entry name" value="RESPONSE_REGULATORY"/>
    <property type="match status" value="1"/>
</dbReference>
<feature type="domain" description="Response regulatory" evidence="5">
    <location>
        <begin position="10"/>
        <end position="124"/>
    </location>
</feature>
<dbReference type="PROSITE" id="PS50045">
    <property type="entry name" value="SIGMA54_INTERACT_4"/>
    <property type="match status" value="1"/>
</dbReference>
<dbReference type="CDD" id="cd17549">
    <property type="entry name" value="REC_DctD-like"/>
    <property type="match status" value="1"/>
</dbReference>
<evidence type="ECO:0000313" key="7">
    <source>
        <dbReference type="Proteomes" id="UP001302249"/>
    </source>
</evidence>
<evidence type="ECO:0000256" key="3">
    <source>
        <dbReference type="PROSITE-ProRule" id="PRU00169"/>
    </source>
</evidence>
<keyword evidence="7" id="KW-1185">Reference proteome</keyword>
<evidence type="ECO:0000259" key="5">
    <source>
        <dbReference type="PROSITE" id="PS50110"/>
    </source>
</evidence>
<dbReference type="InterPro" id="IPR027417">
    <property type="entry name" value="P-loop_NTPase"/>
</dbReference>